<dbReference type="Proteomes" id="UP000238137">
    <property type="component" value="Unassembled WGS sequence"/>
</dbReference>
<dbReference type="EMBL" id="PXNQ02000001">
    <property type="protein sequence ID" value="RNF36276.1"/>
    <property type="molecule type" value="Genomic_DNA"/>
</dbReference>
<dbReference type="Pfam" id="PF13407">
    <property type="entry name" value="Peripla_BP_4"/>
    <property type="match status" value="1"/>
</dbReference>
<dbReference type="OrthoDB" id="9342512at2"/>
<accession>A0A422R216</accession>
<evidence type="ECO:0000313" key="3">
    <source>
        <dbReference type="EMBL" id="RNF36276.1"/>
    </source>
</evidence>
<evidence type="ECO:0000259" key="2">
    <source>
        <dbReference type="Pfam" id="PF13407"/>
    </source>
</evidence>
<keyword evidence="4" id="KW-1185">Reference proteome</keyword>
<sequence>MKYLVTCLVLGSGLGMPAQAQTADEAKAFIDRYTSPVSEWTGPTEGPEAVGGKTIVMLAADMTNGGVLGAANGVEEAAGAIGWEVTTIEGGGTVSGRSSSFGQALALKPDGVIILGYNPAEQQTGMERLRDAGIPMVTWHSLSENGPGDEHGIFANITTDARDVARAAAYWAHIDAGEEPAVVIFTDSTYQIAIDKADWMKETIEELGGEVLEYVDTPLDETSTRMPQLTTTLLQRHGARWTHSLAINDLYFDFMGPSLEAAGIAGDAAPRNVAAGDGSEAAYQRIRNARFQAVTVAEPLNLQGWQLVDEMNRALAGEEWSGYTSPLHIVTTGNLDRDGGPENRFDPENGYREAYRKIWRGN</sequence>
<comment type="caution">
    <text evidence="3">The sequence shown here is derived from an EMBL/GenBank/DDBJ whole genome shotgun (WGS) entry which is preliminary data.</text>
</comment>
<feature type="chain" id="PRO_5019204097" evidence="1">
    <location>
        <begin position="21"/>
        <end position="362"/>
    </location>
</feature>
<dbReference type="SUPFAM" id="SSF53822">
    <property type="entry name" value="Periplasmic binding protein-like I"/>
    <property type="match status" value="1"/>
</dbReference>
<feature type="domain" description="Periplasmic binding protein" evidence="2">
    <location>
        <begin position="57"/>
        <end position="319"/>
    </location>
</feature>
<protein>
    <submittedName>
        <fullName evidence="3">Sugar ABC transporter substrate-binding protein</fullName>
    </submittedName>
</protein>
<dbReference type="AlphaFoldDB" id="A0A422R216"/>
<dbReference type="InterPro" id="IPR025997">
    <property type="entry name" value="SBP_2_dom"/>
</dbReference>
<evidence type="ECO:0000256" key="1">
    <source>
        <dbReference type="SAM" id="SignalP"/>
    </source>
</evidence>
<dbReference type="Gene3D" id="3.40.50.2300">
    <property type="match status" value="2"/>
</dbReference>
<gene>
    <name evidence="3" type="ORF">A7A09_002545</name>
</gene>
<dbReference type="RefSeq" id="WP_106689898.1">
    <property type="nucleotide sequence ID" value="NZ_PXNQ02000001.1"/>
</dbReference>
<reference evidence="3" key="1">
    <citation type="submission" date="2018-05" db="EMBL/GenBank/DDBJ databases">
        <title>Reclassification of Methylarcula marina and Methylarcula terricola as Paracoccus methylarcula sp.nov., comb.nov. and Paracoccus terricola comb.nov.</title>
        <authorList>
            <person name="Shmareva M.N."/>
            <person name="Doronina N.V."/>
            <person name="Vasilenko O.V."/>
            <person name="Tarlachkov S.V."/>
            <person name="Trotsenko Y.A."/>
        </authorList>
    </citation>
    <scope>NUCLEOTIDE SEQUENCE [LARGE SCALE GENOMIC DNA]</scope>
    <source>
        <strain evidence="3">VKM B-2159</strain>
    </source>
</reference>
<proteinExistence type="predicted"/>
<organism evidence="3 4">
    <name type="scientific">Paracoccus methylarcula</name>
    <dbReference type="NCBI Taxonomy" id="72022"/>
    <lineage>
        <taxon>Bacteria</taxon>
        <taxon>Pseudomonadati</taxon>
        <taxon>Pseudomonadota</taxon>
        <taxon>Alphaproteobacteria</taxon>
        <taxon>Rhodobacterales</taxon>
        <taxon>Paracoccaceae</taxon>
        <taxon>Paracoccus</taxon>
    </lineage>
</organism>
<dbReference type="InterPro" id="IPR028082">
    <property type="entry name" value="Peripla_BP_I"/>
</dbReference>
<keyword evidence="1" id="KW-0732">Signal</keyword>
<evidence type="ECO:0000313" key="4">
    <source>
        <dbReference type="Proteomes" id="UP000238137"/>
    </source>
</evidence>
<name>A0A422R216_9RHOB</name>
<feature type="signal peptide" evidence="1">
    <location>
        <begin position="1"/>
        <end position="20"/>
    </location>
</feature>